<dbReference type="AlphaFoldDB" id="A0A7W5FS39"/>
<evidence type="ECO:0000313" key="4">
    <source>
        <dbReference type="Proteomes" id="UP000541535"/>
    </source>
</evidence>
<dbReference type="Proteomes" id="UP000541535">
    <property type="component" value="Unassembled WGS sequence"/>
</dbReference>
<dbReference type="InterPro" id="IPR046232">
    <property type="entry name" value="DUF6265"/>
</dbReference>
<protein>
    <recommendedName>
        <fullName evidence="2">DUF6265 domain-containing protein</fullName>
    </recommendedName>
</protein>
<accession>A0A7W5FS39</accession>
<gene>
    <name evidence="3" type="ORF">FHS03_000206</name>
</gene>
<feature type="signal peptide" evidence="1">
    <location>
        <begin position="1"/>
        <end position="22"/>
    </location>
</feature>
<organism evidence="3 4">
    <name type="scientific">Pseudoduganella violacea</name>
    <dbReference type="NCBI Taxonomy" id="1715466"/>
    <lineage>
        <taxon>Bacteria</taxon>
        <taxon>Pseudomonadati</taxon>
        <taxon>Pseudomonadota</taxon>
        <taxon>Betaproteobacteria</taxon>
        <taxon>Burkholderiales</taxon>
        <taxon>Oxalobacteraceae</taxon>
        <taxon>Telluria group</taxon>
        <taxon>Pseudoduganella</taxon>
    </lineage>
</organism>
<dbReference type="EMBL" id="JACHXD010000001">
    <property type="protein sequence ID" value="MBB3117187.1"/>
    <property type="molecule type" value="Genomic_DNA"/>
</dbReference>
<dbReference type="Pfam" id="PF19780">
    <property type="entry name" value="DUF6265"/>
    <property type="match status" value="1"/>
</dbReference>
<dbReference type="RefSeq" id="WP_183439175.1">
    <property type="nucleotide sequence ID" value="NZ_JACHXD010000001.1"/>
</dbReference>
<keyword evidence="4" id="KW-1185">Reference proteome</keyword>
<feature type="chain" id="PRO_5031238299" description="DUF6265 domain-containing protein" evidence="1">
    <location>
        <begin position="23"/>
        <end position="164"/>
    </location>
</feature>
<reference evidence="3 4" key="1">
    <citation type="submission" date="2020-08" db="EMBL/GenBank/DDBJ databases">
        <title>Genomic Encyclopedia of Type Strains, Phase III (KMG-III): the genomes of soil and plant-associated and newly described type strains.</title>
        <authorList>
            <person name="Whitman W."/>
        </authorList>
    </citation>
    <scope>NUCLEOTIDE SEQUENCE [LARGE SCALE GENOMIC DNA]</scope>
    <source>
        <strain evidence="3 4">CECT 8897</strain>
    </source>
</reference>
<comment type="caution">
    <text evidence="3">The sequence shown here is derived from an EMBL/GenBank/DDBJ whole genome shotgun (WGS) entry which is preliminary data.</text>
</comment>
<feature type="domain" description="DUF6265" evidence="2">
    <location>
        <begin position="32"/>
        <end position="139"/>
    </location>
</feature>
<evidence type="ECO:0000259" key="2">
    <source>
        <dbReference type="Pfam" id="PF19780"/>
    </source>
</evidence>
<name>A0A7W5FS39_9BURK</name>
<proteinExistence type="predicted"/>
<keyword evidence="1" id="KW-0732">Signal</keyword>
<evidence type="ECO:0000313" key="3">
    <source>
        <dbReference type="EMBL" id="MBB3117187.1"/>
    </source>
</evidence>
<sequence length="164" mass="17862">MPKCLSLLGLLASASVLHSAVAAETASLGSLNWLAGCWTQTNGETGTGEQWMTAAGGVMLGTARTVKNGRAVGWEFMRIEETEAGQLVFTAKPRREAEASFALLRLSENEVVFENAQHDFPQRISYRRDSAQAVSASIEGMLKGRLKKIDYPLKRVVCEVTKET</sequence>
<evidence type="ECO:0000256" key="1">
    <source>
        <dbReference type="SAM" id="SignalP"/>
    </source>
</evidence>